<reference evidence="1 2" key="1">
    <citation type="submission" date="2009-02" db="EMBL/GenBank/DDBJ databases">
        <title>Draft genome sequence of Bifidobacterium pseudocatenulatum (DSM 20438).</title>
        <authorList>
            <person name="Sudarsanam P."/>
            <person name="Ley R."/>
            <person name="Guruge J."/>
            <person name="Turnbaugh P.J."/>
            <person name="Mahowald M."/>
            <person name="Liep D."/>
            <person name="Gordon J."/>
        </authorList>
    </citation>
    <scope>NUCLEOTIDE SEQUENCE [LARGE SCALE GENOMIC DNA]</scope>
    <source>
        <strain evidence="1 2">DSM 20438</strain>
    </source>
</reference>
<protein>
    <submittedName>
        <fullName evidence="1">Uncharacterized protein</fullName>
    </submittedName>
</protein>
<proteinExistence type="predicted"/>
<dbReference type="EMBL" id="ABXX02000001">
    <property type="protein sequence ID" value="EEG71504.1"/>
    <property type="molecule type" value="Genomic_DNA"/>
</dbReference>
<gene>
    <name evidence="1" type="ORF">BIFPSEUDO_02376</name>
</gene>
<evidence type="ECO:0000313" key="1">
    <source>
        <dbReference type="EMBL" id="EEG71504.1"/>
    </source>
</evidence>
<name>C0BPU1_BIFPS</name>
<evidence type="ECO:0000313" key="2">
    <source>
        <dbReference type="Proteomes" id="UP000003875"/>
    </source>
</evidence>
<reference evidence="1 2" key="2">
    <citation type="submission" date="2009-02" db="EMBL/GenBank/DDBJ databases">
        <authorList>
            <person name="Fulton L."/>
            <person name="Clifton S."/>
            <person name="Fulton B."/>
            <person name="Xu J."/>
            <person name="Minx P."/>
            <person name="Pepin K.H."/>
            <person name="Johnson M."/>
            <person name="Bhonagiri V."/>
            <person name="Nash W.E."/>
            <person name="Mardis E.R."/>
            <person name="Wilson R.K."/>
        </authorList>
    </citation>
    <scope>NUCLEOTIDE SEQUENCE [LARGE SCALE GENOMIC DNA]</scope>
    <source>
        <strain evidence="1 2">DSM 20438</strain>
    </source>
</reference>
<dbReference type="Proteomes" id="UP000003875">
    <property type="component" value="Unassembled WGS sequence"/>
</dbReference>
<sequence>MRNRFSYFPPIVCDRLSIGCGRPILQLPSKRLSLRKPTHAPYAGDVFAIAVRCLASPPFDSCLQENVMAIRAFYSQR</sequence>
<dbReference type="AlphaFoldDB" id="C0BPU1"/>
<comment type="caution">
    <text evidence="1">The sequence shown here is derived from an EMBL/GenBank/DDBJ whole genome shotgun (WGS) entry which is preliminary data.</text>
</comment>
<accession>C0BPU1</accession>
<organism evidence="1 2">
    <name type="scientific">Bifidobacterium pseudocatenulatum DSM 20438 = JCM 1200 = LMG 10505</name>
    <dbReference type="NCBI Taxonomy" id="547043"/>
    <lineage>
        <taxon>Bacteria</taxon>
        <taxon>Bacillati</taxon>
        <taxon>Actinomycetota</taxon>
        <taxon>Actinomycetes</taxon>
        <taxon>Bifidobacteriales</taxon>
        <taxon>Bifidobacteriaceae</taxon>
        <taxon>Bifidobacterium</taxon>
    </lineage>
</organism>